<dbReference type="RefSeq" id="WP_064160225.1">
    <property type="nucleotide sequence ID" value="NZ_JAIUCR010000006.1"/>
</dbReference>
<evidence type="ECO:0000313" key="1">
    <source>
        <dbReference type="EMBL" id="PCM58198.1"/>
    </source>
</evidence>
<evidence type="ECO:0000313" key="2">
    <source>
        <dbReference type="Proteomes" id="UP000217648"/>
    </source>
</evidence>
<dbReference type="EMBL" id="NXHG01000064">
    <property type="protein sequence ID" value="PCM58198.1"/>
    <property type="molecule type" value="Genomic_DNA"/>
</dbReference>
<reference evidence="1 2" key="1">
    <citation type="submission" date="2017-09" db="EMBL/GenBank/DDBJ databases">
        <title>Mdr eskape-Ghana.</title>
        <authorList>
            <person name="Agyepong N."/>
            <person name="Janice J."/>
            <person name="Samuelsen O."/>
            <person name="Owusu-Ofori A."/>
            <person name="Sundsfjord A."/>
            <person name="Essack S."/>
            <person name="Pedersen T."/>
        </authorList>
    </citation>
    <scope>NUCLEOTIDE SEQUENCE [LARGE SCALE GENOMIC DNA]</scope>
    <source>
        <strain evidence="1 2">46</strain>
    </source>
</reference>
<name>A0A2A5MBD9_9ENTR</name>
<comment type="caution">
    <text evidence="1">The sequence shown here is derived from an EMBL/GenBank/DDBJ whole genome shotgun (WGS) entry which is preliminary data.</text>
</comment>
<dbReference type="AlphaFoldDB" id="A0A2A5MBD9"/>
<proteinExistence type="predicted"/>
<protein>
    <submittedName>
        <fullName evidence="1">Uncharacterized protein</fullName>
    </submittedName>
</protein>
<gene>
    <name evidence="1" type="ORF">CP911_28965</name>
</gene>
<dbReference type="Proteomes" id="UP000217648">
    <property type="component" value="Unassembled WGS sequence"/>
</dbReference>
<sequence>MIDIQKLISWLGVEGAKAGLDKSEMTNPELLESFAHLLPKNSNKLKRSDIIEEIILATRKMTHKSIDELMEMSKEDLSSYFQEQKYSRKELLDLLYTLEIRPGSSAKKNLTEFTISEISDIGMYRRVAKGNHS</sequence>
<organism evidence="1 2">
    <name type="scientific">Klebsiella quasipneumoniae</name>
    <dbReference type="NCBI Taxonomy" id="1463165"/>
    <lineage>
        <taxon>Bacteria</taxon>
        <taxon>Pseudomonadati</taxon>
        <taxon>Pseudomonadota</taxon>
        <taxon>Gammaproteobacteria</taxon>
        <taxon>Enterobacterales</taxon>
        <taxon>Enterobacteriaceae</taxon>
        <taxon>Klebsiella/Raoultella group</taxon>
        <taxon>Klebsiella</taxon>
        <taxon>Klebsiella pneumoniae complex</taxon>
    </lineage>
</organism>
<accession>A0A2A5MBD9</accession>